<keyword evidence="8" id="KW-0732">Signal</keyword>
<keyword evidence="11" id="KW-1185">Reference proteome</keyword>
<organism evidence="10 11">
    <name type="scientific">Mythimna separata</name>
    <name type="common">Oriental armyworm</name>
    <name type="synonym">Pseudaletia separata</name>
    <dbReference type="NCBI Taxonomy" id="271217"/>
    <lineage>
        <taxon>Eukaryota</taxon>
        <taxon>Metazoa</taxon>
        <taxon>Ecdysozoa</taxon>
        <taxon>Arthropoda</taxon>
        <taxon>Hexapoda</taxon>
        <taxon>Insecta</taxon>
        <taxon>Pterygota</taxon>
        <taxon>Neoptera</taxon>
        <taxon>Endopterygota</taxon>
        <taxon>Lepidoptera</taxon>
        <taxon>Glossata</taxon>
        <taxon>Ditrysia</taxon>
        <taxon>Noctuoidea</taxon>
        <taxon>Noctuidae</taxon>
        <taxon>Noctuinae</taxon>
        <taxon>Hadenini</taxon>
        <taxon>Mythimna</taxon>
    </lineage>
</organism>
<feature type="site" description="Reactive bond" evidence="7">
    <location>
        <begin position="325"/>
        <end position="326"/>
    </location>
</feature>
<keyword evidence="2" id="KW-0964">Secreted</keyword>
<dbReference type="EMBL" id="JARGEI010000023">
    <property type="protein sequence ID" value="KAJ8710290.1"/>
    <property type="molecule type" value="Genomic_DNA"/>
</dbReference>
<sequence length="493" mass="56201">MTLTPFLLVFCYIPSVLMFSFQQPVASKVYKERCSKNMIALNDCNWCRCNVKKEYTCDARACNEVDMFGHFNDAIREMDVGMEGHGVWRSEDGACEAGVHYRKDDLLCVCNEDGKWPNPVCRDIYQILHAVEPTEHKKPVENQTCSATKLYLFDCNVCFCPSSGQIDPKLCTKRECNKTDIVARTLAKEHVQEVYAMCIPNKQYKLGCQNCMCLRNNRLLCDNCTVPNDVNNLNRPKSLCHLKKPGAVFKKDCSFCHCDKNDTIYCQAKKCLKNHTEISLPKVHYTLVDQIEDEQNCVPNTKYKKDCNTCHCFMFGGVKYFGCTLKTCTLNPNRKDDETCVEGTSYNVNCLTCHCISDQGLKKEFCTVDPACTKLIERNLPRKLSSMHGYCEPMHLYQKDCNKCKCLADGKTVACTSKVCLKKKSKYKKKALNNVYRQLDSLRGVKRDDSLIMEFIPFVQRGNSCPRGQTYMVDCNVCYCMTTGNAVCTTKDC</sequence>
<feature type="domain" description="Pacifastin" evidence="9">
    <location>
        <begin position="388"/>
        <end position="423"/>
    </location>
</feature>
<dbReference type="GO" id="GO:0004867">
    <property type="term" value="F:serine-type endopeptidase inhibitor activity"/>
    <property type="evidence" value="ECO:0007669"/>
    <property type="project" value="UniProtKB-UniRule"/>
</dbReference>
<feature type="disulfide bond" evidence="7">
    <location>
        <begin position="465"/>
        <end position="480"/>
    </location>
</feature>
<feature type="domain" description="Pacifastin" evidence="9">
    <location>
        <begin position="462"/>
        <end position="493"/>
    </location>
</feature>
<evidence type="ECO:0000259" key="9">
    <source>
        <dbReference type="PROSITE" id="PS51446"/>
    </source>
</evidence>
<evidence type="ECO:0000256" key="4">
    <source>
        <dbReference type="ARBA" id="ARBA00022900"/>
    </source>
</evidence>
<protein>
    <recommendedName>
        <fullName evidence="9">Pacifastin domain-containing protein</fullName>
    </recommendedName>
</protein>
<evidence type="ECO:0000256" key="8">
    <source>
        <dbReference type="SAM" id="SignalP"/>
    </source>
</evidence>
<evidence type="ECO:0000313" key="11">
    <source>
        <dbReference type="Proteomes" id="UP001231518"/>
    </source>
</evidence>
<dbReference type="Pfam" id="PF05375">
    <property type="entry name" value="Pacifastin_I"/>
    <property type="match status" value="2"/>
</dbReference>
<feature type="disulfide bond" evidence="7">
    <location>
        <begin position="478"/>
        <end position="488"/>
    </location>
</feature>
<gene>
    <name evidence="10" type="ORF">PYW07_009656</name>
</gene>
<dbReference type="InterPro" id="IPR008037">
    <property type="entry name" value="Pacifastin_dom"/>
</dbReference>
<reference evidence="10" key="1">
    <citation type="submission" date="2023-03" db="EMBL/GenBank/DDBJ databases">
        <title>Chromosome-level genomes of two armyworms, Mythimna separata and Mythimna loreyi, provide insights into the biosynthesis and reception of sex pheromones.</title>
        <authorList>
            <person name="Zhao H."/>
        </authorList>
    </citation>
    <scope>NUCLEOTIDE SEQUENCE</scope>
    <source>
        <strain evidence="10">BeijingLab</strain>
        <tissue evidence="10">Pupa</tissue>
    </source>
</reference>
<comment type="similarity">
    <text evidence="6 7">Belongs to the protease inhibitor I19 family.</text>
</comment>
<dbReference type="SUPFAM" id="SSF57283">
    <property type="entry name" value="PMP inhibitors"/>
    <property type="match status" value="4"/>
</dbReference>
<name>A0AAD7YCQ3_MYTSE</name>
<feature type="domain" description="Pacifastin" evidence="9">
    <location>
        <begin position="294"/>
        <end position="331"/>
    </location>
</feature>
<accession>A0AAD7YCQ3</accession>
<proteinExistence type="inferred from homology"/>
<feature type="signal peptide" evidence="8">
    <location>
        <begin position="1"/>
        <end position="18"/>
    </location>
</feature>
<feature type="disulfide bond" evidence="7">
    <location>
        <begin position="297"/>
        <end position="312"/>
    </location>
</feature>
<evidence type="ECO:0000256" key="6">
    <source>
        <dbReference type="ARBA" id="ARBA00029459"/>
    </source>
</evidence>
<evidence type="ECO:0000256" key="5">
    <source>
        <dbReference type="ARBA" id="ARBA00023157"/>
    </source>
</evidence>
<evidence type="ECO:0000256" key="1">
    <source>
        <dbReference type="ARBA" id="ARBA00004613"/>
    </source>
</evidence>
<dbReference type="InterPro" id="IPR036201">
    <property type="entry name" value="Pacifastin_dom_sf"/>
</dbReference>
<dbReference type="PROSITE" id="PS51446">
    <property type="entry name" value="PACIFASTIN"/>
    <property type="match status" value="3"/>
</dbReference>
<dbReference type="AlphaFoldDB" id="A0AAD7YCQ3"/>
<evidence type="ECO:0000256" key="3">
    <source>
        <dbReference type="ARBA" id="ARBA00022690"/>
    </source>
</evidence>
<evidence type="ECO:0000256" key="7">
    <source>
        <dbReference type="PROSITE-ProRule" id="PRU00776"/>
    </source>
</evidence>
<feature type="chain" id="PRO_5042255851" description="Pacifastin domain-containing protein" evidence="8">
    <location>
        <begin position="19"/>
        <end position="493"/>
    </location>
</feature>
<comment type="subcellular location">
    <subcellularLocation>
        <location evidence="1">Secreted</location>
    </subcellularLocation>
</comment>
<dbReference type="GO" id="GO:0005576">
    <property type="term" value="C:extracellular region"/>
    <property type="evidence" value="ECO:0007669"/>
    <property type="project" value="UniProtKB-SubCell"/>
</dbReference>
<keyword evidence="3 7" id="KW-0646">Protease inhibitor</keyword>
<comment type="caution">
    <text evidence="7">Lacks conserved residue(s) required for the propagation of feature annotation.</text>
</comment>
<comment type="caution">
    <text evidence="10">The sequence shown here is derived from an EMBL/GenBank/DDBJ whole genome shotgun (WGS) entry which is preliminary data.</text>
</comment>
<feature type="disulfide bond" evidence="7">
    <location>
        <begin position="391"/>
        <end position="406"/>
    </location>
</feature>
<dbReference type="Proteomes" id="UP001231518">
    <property type="component" value="Chromosome 23"/>
</dbReference>
<feature type="site" description="Reactive bond" evidence="7">
    <location>
        <begin position="490"/>
        <end position="491"/>
    </location>
</feature>
<keyword evidence="5 7" id="KW-1015">Disulfide bond</keyword>
<feature type="site" description="Reactive bond" evidence="7">
    <location>
        <begin position="417"/>
        <end position="418"/>
    </location>
</feature>
<evidence type="ECO:0000256" key="2">
    <source>
        <dbReference type="ARBA" id="ARBA00022525"/>
    </source>
</evidence>
<evidence type="ECO:0000313" key="10">
    <source>
        <dbReference type="EMBL" id="KAJ8710290.1"/>
    </source>
</evidence>
<feature type="disulfide bond" evidence="7">
    <location>
        <begin position="475"/>
        <end position="493"/>
    </location>
</feature>
<keyword evidence="4 7" id="KW-0722">Serine protease inhibitor</keyword>